<comment type="caution">
    <text evidence="2">The sequence shown here is derived from an EMBL/GenBank/DDBJ whole genome shotgun (WGS) entry which is preliminary data.</text>
</comment>
<proteinExistence type="predicted"/>
<dbReference type="Proteomes" id="UP001497497">
    <property type="component" value="Unassembled WGS sequence"/>
</dbReference>
<dbReference type="InterPro" id="IPR035699">
    <property type="entry name" value="AAA_6"/>
</dbReference>
<keyword evidence="3" id="KW-1185">Reference proteome</keyword>
<feature type="domain" description="Dynein heavy chain hydrolytic ATP-binding dynein motor region" evidence="1">
    <location>
        <begin position="2"/>
        <end position="37"/>
    </location>
</feature>
<dbReference type="InterPro" id="IPR026983">
    <property type="entry name" value="DHC"/>
</dbReference>
<feature type="non-terminal residue" evidence="2">
    <location>
        <position position="99"/>
    </location>
</feature>
<evidence type="ECO:0000313" key="2">
    <source>
        <dbReference type="EMBL" id="CAL1548304.1"/>
    </source>
</evidence>
<dbReference type="GO" id="GO:0051959">
    <property type="term" value="F:dynein light intermediate chain binding"/>
    <property type="evidence" value="ECO:0007669"/>
    <property type="project" value="InterPro"/>
</dbReference>
<organism evidence="2 3">
    <name type="scientific">Lymnaea stagnalis</name>
    <name type="common">Great pond snail</name>
    <name type="synonym">Helix stagnalis</name>
    <dbReference type="NCBI Taxonomy" id="6523"/>
    <lineage>
        <taxon>Eukaryota</taxon>
        <taxon>Metazoa</taxon>
        <taxon>Spiralia</taxon>
        <taxon>Lophotrochozoa</taxon>
        <taxon>Mollusca</taxon>
        <taxon>Gastropoda</taxon>
        <taxon>Heterobranchia</taxon>
        <taxon>Euthyneura</taxon>
        <taxon>Panpulmonata</taxon>
        <taxon>Hygrophila</taxon>
        <taxon>Lymnaeoidea</taxon>
        <taxon>Lymnaeidae</taxon>
        <taxon>Lymnaea</taxon>
    </lineage>
</organism>
<dbReference type="SUPFAM" id="SSF52540">
    <property type="entry name" value="P-loop containing nucleoside triphosphate hydrolases"/>
    <property type="match status" value="1"/>
</dbReference>
<dbReference type="GO" id="GO:0005524">
    <property type="term" value="F:ATP binding"/>
    <property type="evidence" value="ECO:0007669"/>
    <property type="project" value="InterPro"/>
</dbReference>
<dbReference type="Pfam" id="PF12774">
    <property type="entry name" value="AAA_6"/>
    <property type="match status" value="1"/>
</dbReference>
<dbReference type="PANTHER" id="PTHR45703">
    <property type="entry name" value="DYNEIN HEAVY CHAIN"/>
    <property type="match status" value="1"/>
</dbReference>
<name>A0AAV2ISR4_LYMST</name>
<sequence>MQLQVVESQIIKVIQFLETMIVRHGVMLVGPTGGGKTTIYKILERTLTNLYNMQVENDFYQPVHVYVLNPKSITMDELYGGVDKLSMEWKDGLMGLTVR</sequence>
<evidence type="ECO:0000313" key="3">
    <source>
        <dbReference type="Proteomes" id="UP001497497"/>
    </source>
</evidence>
<gene>
    <name evidence="2" type="ORF">GSLYS_00021621001</name>
</gene>
<accession>A0AAV2ISR4</accession>
<reference evidence="2 3" key="1">
    <citation type="submission" date="2024-04" db="EMBL/GenBank/DDBJ databases">
        <authorList>
            <consortium name="Genoscope - CEA"/>
            <person name="William W."/>
        </authorList>
    </citation>
    <scope>NUCLEOTIDE SEQUENCE [LARGE SCALE GENOMIC DNA]</scope>
</reference>
<dbReference type="GO" id="GO:0007018">
    <property type="term" value="P:microtubule-based movement"/>
    <property type="evidence" value="ECO:0007669"/>
    <property type="project" value="InterPro"/>
</dbReference>
<dbReference type="InterPro" id="IPR027417">
    <property type="entry name" value="P-loop_NTPase"/>
</dbReference>
<protein>
    <recommendedName>
        <fullName evidence="1">Dynein heavy chain hydrolytic ATP-binding dynein motor region domain-containing protein</fullName>
    </recommendedName>
</protein>
<dbReference type="AlphaFoldDB" id="A0AAV2ISR4"/>
<dbReference type="PANTHER" id="PTHR45703:SF36">
    <property type="entry name" value="DYNEIN HEAVY CHAIN, CYTOPLASMIC"/>
    <property type="match status" value="1"/>
</dbReference>
<evidence type="ECO:0000259" key="1">
    <source>
        <dbReference type="Pfam" id="PF12774"/>
    </source>
</evidence>
<dbReference type="Gene3D" id="3.40.50.300">
    <property type="entry name" value="P-loop containing nucleotide triphosphate hydrolases"/>
    <property type="match status" value="1"/>
</dbReference>
<dbReference type="GO" id="GO:0030286">
    <property type="term" value="C:dynein complex"/>
    <property type="evidence" value="ECO:0007669"/>
    <property type="project" value="InterPro"/>
</dbReference>
<dbReference type="GO" id="GO:0045505">
    <property type="term" value="F:dynein intermediate chain binding"/>
    <property type="evidence" value="ECO:0007669"/>
    <property type="project" value="InterPro"/>
</dbReference>
<dbReference type="EMBL" id="CAXITT010001269">
    <property type="protein sequence ID" value="CAL1548304.1"/>
    <property type="molecule type" value="Genomic_DNA"/>
</dbReference>